<dbReference type="InterPro" id="IPR057358">
    <property type="entry name" value="UBL_ZFAND1-like"/>
</dbReference>
<dbReference type="AlphaFoldDB" id="A0AAV8ZKS9"/>
<evidence type="ECO:0000259" key="1">
    <source>
        <dbReference type="Pfam" id="PF25327"/>
    </source>
</evidence>
<dbReference type="EMBL" id="JANEYF010001132">
    <property type="protein sequence ID" value="KAJ8965907.1"/>
    <property type="molecule type" value="Genomic_DNA"/>
</dbReference>
<dbReference type="Pfam" id="PF25327">
    <property type="entry name" value="UBL_ZFAND1"/>
    <property type="match status" value="1"/>
</dbReference>
<dbReference type="Proteomes" id="UP001162156">
    <property type="component" value="Unassembled WGS sequence"/>
</dbReference>
<evidence type="ECO:0000313" key="2">
    <source>
        <dbReference type="EMBL" id="KAJ8965907.1"/>
    </source>
</evidence>
<name>A0AAV8ZKS9_9CUCU</name>
<sequence>MCTFLENKLLEAKKKEKNKDMAIKVQLMRLKNKATGAKTIPSTNRVYFNVYHPKKQPEKTMAVFVSNQWTVGRAIDAIAQELHLQNNNNKK</sequence>
<reference evidence="2" key="1">
    <citation type="journal article" date="2023" name="Insect Mol. Biol.">
        <title>Genome sequencing provides insights into the evolution of gene families encoding plant cell wall-degrading enzymes in longhorned beetles.</title>
        <authorList>
            <person name="Shin N.R."/>
            <person name="Okamura Y."/>
            <person name="Kirsch R."/>
            <person name="Pauchet Y."/>
        </authorList>
    </citation>
    <scope>NUCLEOTIDE SEQUENCE</scope>
    <source>
        <strain evidence="2">RBIC_L_NR</strain>
    </source>
</reference>
<accession>A0AAV8ZKS9</accession>
<gene>
    <name evidence="2" type="ORF">NQ314_003848</name>
</gene>
<organism evidence="2 3">
    <name type="scientific">Rhamnusium bicolor</name>
    <dbReference type="NCBI Taxonomy" id="1586634"/>
    <lineage>
        <taxon>Eukaryota</taxon>
        <taxon>Metazoa</taxon>
        <taxon>Ecdysozoa</taxon>
        <taxon>Arthropoda</taxon>
        <taxon>Hexapoda</taxon>
        <taxon>Insecta</taxon>
        <taxon>Pterygota</taxon>
        <taxon>Neoptera</taxon>
        <taxon>Endopterygota</taxon>
        <taxon>Coleoptera</taxon>
        <taxon>Polyphaga</taxon>
        <taxon>Cucujiformia</taxon>
        <taxon>Chrysomeloidea</taxon>
        <taxon>Cerambycidae</taxon>
        <taxon>Lepturinae</taxon>
        <taxon>Rhagiini</taxon>
        <taxon>Rhamnusium</taxon>
    </lineage>
</organism>
<protein>
    <recommendedName>
        <fullName evidence="1">ZFAND1-like ubiquitin-like domain-containing protein</fullName>
    </recommendedName>
</protein>
<proteinExistence type="predicted"/>
<keyword evidence="3" id="KW-1185">Reference proteome</keyword>
<comment type="caution">
    <text evidence="2">The sequence shown here is derived from an EMBL/GenBank/DDBJ whole genome shotgun (WGS) entry which is preliminary data.</text>
</comment>
<evidence type="ECO:0000313" key="3">
    <source>
        <dbReference type="Proteomes" id="UP001162156"/>
    </source>
</evidence>
<feature type="domain" description="ZFAND1-like ubiquitin-like" evidence="1">
    <location>
        <begin position="64"/>
        <end position="90"/>
    </location>
</feature>